<dbReference type="InterPro" id="IPR002052">
    <property type="entry name" value="DNA_methylase_N6_adenine_CS"/>
</dbReference>
<evidence type="ECO:0000259" key="7">
    <source>
        <dbReference type="Pfam" id="PF20466"/>
    </source>
</evidence>
<dbReference type="InterPro" id="IPR046819">
    <property type="entry name" value="MmeI_hel"/>
</dbReference>
<dbReference type="GO" id="GO:0009007">
    <property type="term" value="F:site-specific DNA-methyltransferase (adenine-specific) activity"/>
    <property type="evidence" value="ECO:0007669"/>
    <property type="project" value="UniProtKB-EC"/>
</dbReference>
<protein>
    <recommendedName>
        <fullName evidence="1">site-specific DNA-methyltransferase (adenine-specific)</fullName>
        <ecNumber evidence="1">2.1.1.72</ecNumber>
    </recommendedName>
</protein>
<accession>A0A7W6CVJ7</accession>
<dbReference type="PANTHER" id="PTHR33841:SF1">
    <property type="entry name" value="DNA METHYLTRANSFERASE A"/>
    <property type="match status" value="1"/>
</dbReference>
<dbReference type="EC" id="2.1.1.72" evidence="1"/>
<dbReference type="InterPro" id="IPR046820">
    <property type="entry name" value="MmeI_TRD"/>
</dbReference>
<name>A0A7W6CVJ7_9HYPH</name>
<dbReference type="SUPFAM" id="SSF53335">
    <property type="entry name" value="S-adenosyl-L-methionine-dependent methyltransferases"/>
    <property type="match status" value="1"/>
</dbReference>
<dbReference type="AlphaFoldDB" id="A0A7W6CVJ7"/>
<dbReference type="Gene3D" id="3.40.50.150">
    <property type="entry name" value="Vaccinia Virus protein VP39"/>
    <property type="match status" value="1"/>
</dbReference>
<dbReference type="Proteomes" id="UP000582090">
    <property type="component" value="Unassembled WGS sequence"/>
</dbReference>
<reference evidence="10 11" key="1">
    <citation type="submission" date="2020-08" db="EMBL/GenBank/DDBJ databases">
        <title>Genomic Encyclopedia of Type Strains, Phase IV (KMG-IV): sequencing the most valuable type-strain genomes for metagenomic binning, comparative biology and taxonomic classification.</title>
        <authorList>
            <person name="Goeker M."/>
        </authorList>
    </citation>
    <scope>NUCLEOTIDE SEQUENCE [LARGE SCALE GENOMIC DNA]</scope>
    <source>
        <strain evidence="10 11">DSM 26575</strain>
    </source>
</reference>
<dbReference type="GO" id="GO:0032259">
    <property type="term" value="P:methylation"/>
    <property type="evidence" value="ECO:0007669"/>
    <property type="project" value="UniProtKB-KW"/>
</dbReference>
<dbReference type="EMBL" id="JACIDW010000035">
    <property type="protein sequence ID" value="MBB3967201.1"/>
    <property type="molecule type" value="Genomic_DNA"/>
</dbReference>
<sequence length="903" mass="102292">MNVAEVEFKLKDIAEAVYNPGTFIFEFIEAYGAAKPIPRATIAKLKQGSLNKADTKGDLLWPKKLHFRPAAKGQAGPALDALITAPIAKKHSPRFLVTTDGEDLLALDTKLDETLTIKFTSLNERFDFFLPLAGVERYQGVADSPADIKAAGRLAKFYDAILSANPDWTNHQKVHELNLFLTRMLFCMFAQSTQILPKDSFSRTLNDFTTLDGNDVQAVLQAAFDAMNLKGDERQGIPEFAKRFPYVNGGLFRDKTPVPRFDRLARRILIDAAKLNWAEINPDIFGSMIQAVVKPELRGDLGLHYTSVPNIMKVLKPLFLDSLENELVLAAENVRKLEALLTRIRRIRVFDPACGSGNFLIIAYKELCRLERRVFQQLRQHQRQFKLPMSEVQLSSFLGIEIEDFAVETAKLSLYVAQHQMNLEFEKDFMVRPPALPLRDSGRVIHGNATRLDWSVICLPDKDAETYIVGNPPYLGGKKITAEQSEDMEFSGLGKLKQLDYVACWMLKAGRYISEHGGKYSLVATSSICQGEQVHLMWPEIAALGLKIEFIYTPFMWKNSAKLNATVACVIVGISREKDIAKRTIYGPDFQKEAKNINPYMIDFEDLYVKPRSMPLSDVPAMSMGSNPVDGKHLIVEGVDYSRLAKENPEATAFIKPYMGGDEFLYDEKRFCIWIPDHQYTDAVEIPFIRDRVEACRAYRSTAGRDARRASAFPHRFCYSTFQDKPFLIVPNTSGDTRSYIPVGLFDSGTVVNHAAFVVYDAEPLIFSILSSSLHRVWLSAVGGRLEMRYRYSVKLVYNAFPIPALSDNQRSELEECAWSVIEARSSYPEENIAALYDQDMPQDLLDAHRNLDEVIENVYAGRPFSNDMERLEHLFKRYKLMVEKEQAPLLTKRSARSRRAHA</sequence>
<dbReference type="Pfam" id="PF20465">
    <property type="entry name" value="MmeI_hel"/>
    <property type="match status" value="1"/>
</dbReference>
<evidence type="ECO:0000313" key="11">
    <source>
        <dbReference type="Proteomes" id="UP000582090"/>
    </source>
</evidence>
<dbReference type="InterPro" id="IPR046816">
    <property type="entry name" value="MmeI_Mtase"/>
</dbReference>
<dbReference type="InterPro" id="IPR029063">
    <property type="entry name" value="SAM-dependent_MTases_sf"/>
</dbReference>
<keyword evidence="11" id="KW-1185">Reference proteome</keyword>
<dbReference type="PANTHER" id="PTHR33841">
    <property type="entry name" value="DNA METHYLTRANSFERASE YEEA-RELATED"/>
    <property type="match status" value="1"/>
</dbReference>
<dbReference type="InterPro" id="IPR046818">
    <property type="entry name" value="MmeI_C"/>
</dbReference>
<feature type="domain" description="MmeI-like C-terminal" evidence="8">
    <location>
        <begin position="807"/>
        <end position="882"/>
    </location>
</feature>
<dbReference type="RefSeq" id="WP_183902623.1">
    <property type="nucleotide sequence ID" value="NZ_JACIDW010000035.1"/>
</dbReference>
<evidence type="ECO:0000259" key="9">
    <source>
        <dbReference type="Pfam" id="PF20473"/>
    </source>
</evidence>
<keyword evidence="2" id="KW-0489">Methyltransferase</keyword>
<evidence type="ECO:0000259" key="5">
    <source>
        <dbReference type="Pfam" id="PF20464"/>
    </source>
</evidence>
<evidence type="ECO:0000256" key="3">
    <source>
        <dbReference type="ARBA" id="ARBA00022679"/>
    </source>
</evidence>
<dbReference type="PROSITE" id="PS00092">
    <property type="entry name" value="N6_MTASE"/>
    <property type="match status" value="1"/>
</dbReference>
<dbReference type="PRINTS" id="PR00507">
    <property type="entry name" value="N12N6MTFRASE"/>
</dbReference>
<evidence type="ECO:0000259" key="8">
    <source>
        <dbReference type="Pfam" id="PF20467"/>
    </source>
</evidence>
<proteinExistence type="predicted"/>
<dbReference type="InterPro" id="IPR050953">
    <property type="entry name" value="N4_N6_ade-DNA_methylase"/>
</dbReference>
<feature type="domain" description="MmeI-like N-terminal" evidence="5">
    <location>
        <begin position="2"/>
        <end position="162"/>
    </location>
</feature>
<feature type="domain" description="MmeI-like helicase spacer" evidence="6">
    <location>
        <begin position="175"/>
        <end position="252"/>
    </location>
</feature>
<dbReference type="GO" id="GO:0003676">
    <property type="term" value="F:nucleic acid binding"/>
    <property type="evidence" value="ECO:0007669"/>
    <property type="project" value="InterPro"/>
</dbReference>
<comment type="catalytic activity">
    <reaction evidence="4">
        <text>a 2'-deoxyadenosine in DNA + S-adenosyl-L-methionine = an N(6)-methyl-2'-deoxyadenosine in DNA + S-adenosyl-L-homocysteine + H(+)</text>
        <dbReference type="Rhea" id="RHEA:15197"/>
        <dbReference type="Rhea" id="RHEA-COMP:12418"/>
        <dbReference type="Rhea" id="RHEA-COMP:12419"/>
        <dbReference type="ChEBI" id="CHEBI:15378"/>
        <dbReference type="ChEBI" id="CHEBI:57856"/>
        <dbReference type="ChEBI" id="CHEBI:59789"/>
        <dbReference type="ChEBI" id="CHEBI:90615"/>
        <dbReference type="ChEBI" id="CHEBI:90616"/>
        <dbReference type="EC" id="2.1.1.72"/>
    </reaction>
</comment>
<evidence type="ECO:0000256" key="1">
    <source>
        <dbReference type="ARBA" id="ARBA00011900"/>
    </source>
</evidence>
<dbReference type="Pfam" id="PF20466">
    <property type="entry name" value="MmeI_TRD"/>
    <property type="match status" value="1"/>
</dbReference>
<evidence type="ECO:0000259" key="6">
    <source>
        <dbReference type="Pfam" id="PF20465"/>
    </source>
</evidence>
<dbReference type="Pfam" id="PF20473">
    <property type="entry name" value="MmeI_Mtase"/>
    <property type="match status" value="1"/>
</dbReference>
<feature type="domain" description="MmeI-like DNA-methyltransferase" evidence="9">
    <location>
        <begin position="330"/>
        <end position="586"/>
    </location>
</feature>
<dbReference type="Pfam" id="PF20464">
    <property type="entry name" value="MmeI_N"/>
    <property type="match status" value="1"/>
</dbReference>
<keyword evidence="3" id="KW-0808">Transferase</keyword>
<dbReference type="InterPro" id="IPR046817">
    <property type="entry name" value="MmeI_N"/>
</dbReference>
<evidence type="ECO:0000313" key="10">
    <source>
        <dbReference type="EMBL" id="MBB3967201.1"/>
    </source>
</evidence>
<evidence type="ECO:0000256" key="4">
    <source>
        <dbReference type="ARBA" id="ARBA00047942"/>
    </source>
</evidence>
<gene>
    <name evidence="10" type="ORF">GGQ67_004898</name>
</gene>
<organism evidence="10 11">
    <name type="scientific">Rhizobium metallidurans</name>
    <dbReference type="NCBI Taxonomy" id="1265931"/>
    <lineage>
        <taxon>Bacteria</taxon>
        <taxon>Pseudomonadati</taxon>
        <taxon>Pseudomonadota</taxon>
        <taxon>Alphaproteobacteria</taxon>
        <taxon>Hyphomicrobiales</taxon>
        <taxon>Rhizobiaceae</taxon>
        <taxon>Rhizobium/Agrobacterium group</taxon>
        <taxon>Rhizobium</taxon>
    </lineage>
</organism>
<evidence type="ECO:0000256" key="2">
    <source>
        <dbReference type="ARBA" id="ARBA00022603"/>
    </source>
</evidence>
<feature type="domain" description="MmeI-like target recognition" evidence="7">
    <location>
        <begin position="605"/>
        <end position="806"/>
    </location>
</feature>
<comment type="caution">
    <text evidence="10">The sequence shown here is derived from an EMBL/GenBank/DDBJ whole genome shotgun (WGS) entry which is preliminary data.</text>
</comment>
<dbReference type="Pfam" id="PF20467">
    <property type="entry name" value="MmeI_C"/>
    <property type="match status" value="1"/>
</dbReference>